<name>A0A8T1ICW2_9STRA</name>
<dbReference type="Proteomes" id="UP000760860">
    <property type="component" value="Unassembled WGS sequence"/>
</dbReference>
<accession>A0A8T1ICW2</accession>
<evidence type="ECO:0000313" key="2">
    <source>
        <dbReference type="Proteomes" id="UP000760860"/>
    </source>
</evidence>
<sequence length="35" mass="4257">MTVAALKHNSEDLWFMPGAIVEKYKEEYEKRWSIR</sequence>
<reference evidence="1" key="1">
    <citation type="submission" date="2018-05" db="EMBL/GenBank/DDBJ databases">
        <title>Effector identification in a new, highly contiguous assembly of the strawberry crown rot pathogen Phytophthora cactorum.</title>
        <authorList>
            <person name="Armitage A.D."/>
            <person name="Nellist C.F."/>
            <person name="Bates H."/>
            <person name="Vickerstaff R.J."/>
            <person name="Harrison R.J."/>
        </authorList>
    </citation>
    <scope>NUCLEOTIDE SEQUENCE</scope>
    <source>
        <strain evidence="1">P421</strain>
    </source>
</reference>
<dbReference type="EMBL" id="RCMV01000191">
    <property type="protein sequence ID" value="KAG3222171.1"/>
    <property type="molecule type" value="Genomic_DNA"/>
</dbReference>
<gene>
    <name evidence="1" type="ORF">PC129_g7112</name>
</gene>
<proteinExistence type="predicted"/>
<protein>
    <submittedName>
        <fullName evidence="1">Uncharacterized protein</fullName>
    </submittedName>
</protein>
<organism evidence="1 2">
    <name type="scientific">Phytophthora cactorum</name>
    <dbReference type="NCBI Taxonomy" id="29920"/>
    <lineage>
        <taxon>Eukaryota</taxon>
        <taxon>Sar</taxon>
        <taxon>Stramenopiles</taxon>
        <taxon>Oomycota</taxon>
        <taxon>Peronosporomycetes</taxon>
        <taxon>Peronosporales</taxon>
        <taxon>Peronosporaceae</taxon>
        <taxon>Phytophthora</taxon>
    </lineage>
</organism>
<comment type="caution">
    <text evidence="1">The sequence shown here is derived from an EMBL/GenBank/DDBJ whole genome shotgun (WGS) entry which is preliminary data.</text>
</comment>
<dbReference type="AlphaFoldDB" id="A0A8T1ICW2"/>
<evidence type="ECO:0000313" key="1">
    <source>
        <dbReference type="EMBL" id="KAG3222171.1"/>
    </source>
</evidence>